<accession>A0A1J4JTK5</accession>
<dbReference type="SUPFAM" id="SSF56112">
    <property type="entry name" value="Protein kinase-like (PK-like)"/>
    <property type="match status" value="1"/>
</dbReference>
<organism evidence="2 3">
    <name type="scientific">Tritrichomonas foetus</name>
    <dbReference type="NCBI Taxonomy" id="1144522"/>
    <lineage>
        <taxon>Eukaryota</taxon>
        <taxon>Metamonada</taxon>
        <taxon>Parabasalia</taxon>
        <taxon>Tritrichomonadida</taxon>
        <taxon>Tritrichomonadidae</taxon>
        <taxon>Tritrichomonas</taxon>
    </lineage>
</organism>
<dbReference type="EMBL" id="MLAK01000895">
    <property type="protein sequence ID" value="OHT01760.1"/>
    <property type="molecule type" value="Genomic_DNA"/>
</dbReference>
<evidence type="ECO:0000313" key="3">
    <source>
        <dbReference type="Proteomes" id="UP000179807"/>
    </source>
</evidence>
<feature type="region of interest" description="Disordered" evidence="1">
    <location>
        <begin position="325"/>
        <end position="346"/>
    </location>
</feature>
<proteinExistence type="predicted"/>
<protein>
    <recommendedName>
        <fullName evidence="4">Protein kinase domain-containing protein</fullName>
    </recommendedName>
</protein>
<dbReference type="OrthoDB" id="10647607at2759"/>
<gene>
    <name evidence="2" type="ORF">TRFO_31272</name>
</gene>
<dbReference type="AlphaFoldDB" id="A0A1J4JTK5"/>
<sequence length="592" mass="67330">MTSREIEELVNQIIPLIDKLQPKRGCVPSEWNEVQSRLISMFDTTPSLANDSEIICSLAKFASKLANSKSLGFLTECISIGIGSTHTLWFALIALAYEKEKSYVSALRIFEAAKLKQAEPSAFLDLKFSDFKKRMTKRLQLTDSLELGVLDDVKYTFSNGTVISQTYDSNIPCAPQIDFLKSIGYTPTQNSAVSINMSNNTSKQEHYISGYSPNLLIGPDEMECSFEEQRLLFLGIDFIANRKVFENPDAISYIDQDEQATEEQPTEELVLPKKKRKPLQPISTSQRLKPMEESFSFNEIQQPRSILKKHESSLVASPRNNSKSISFAQNVLPQSPDRRRAPTPIPKRTLLPNETIILDNDIAVIEKQIGEHSYLAKGSKDSYVLKPFTIPLNFIPQHEELFALSIDQSPDFYITHFYNNGNLEKVLNMFHGKKQDQFVALFYLLQMILIIQDLEDKECYHGNIDEKSLMLRVSSTELAKTFSMNEKSWYETGLALIRCDKITPGKSKCDREAIYNLFINIALDQPFSGNKLACPRRWNDKIWNLAYNTLTSNDSLNPLQALILKELESNALVLRTKIARIISELLKANDEF</sequence>
<dbReference type="Gene3D" id="1.25.40.430">
    <property type="match status" value="1"/>
</dbReference>
<keyword evidence="3" id="KW-1185">Reference proteome</keyword>
<name>A0A1J4JTK5_9EUKA</name>
<evidence type="ECO:0000313" key="2">
    <source>
        <dbReference type="EMBL" id="OHT01760.1"/>
    </source>
</evidence>
<comment type="caution">
    <text evidence="2">The sequence shown here is derived from an EMBL/GenBank/DDBJ whole genome shotgun (WGS) entry which is preliminary data.</text>
</comment>
<dbReference type="InterPro" id="IPR011009">
    <property type="entry name" value="Kinase-like_dom_sf"/>
</dbReference>
<reference evidence="2" key="1">
    <citation type="submission" date="2016-10" db="EMBL/GenBank/DDBJ databases">
        <authorList>
            <person name="Benchimol M."/>
            <person name="Almeida L.G."/>
            <person name="Vasconcelos A.T."/>
            <person name="Perreira-Neves A."/>
            <person name="Rosa I.A."/>
            <person name="Tasca T."/>
            <person name="Bogo M.R."/>
            <person name="de Souza W."/>
        </authorList>
    </citation>
    <scope>NUCLEOTIDE SEQUENCE [LARGE SCALE GENOMIC DNA]</scope>
    <source>
        <strain evidence="2">K</strain>
    </source>
</reference>
<feature type="compositionally biased region" description="Acidic residues" evidence="1">
    <location>
        <begin position="257"/>
        <end position="266"/>
    </location>
</feature>
<dbReference type="RefSeq" id="XP_068354896.1">
    <property type="nucleotide sequence ID" value="XM_068507838.1"/>
</dbReference>
<dbReference type="GeneID" id="94842542"/>
<dbReference type="VEuPathDB" id="TrichDB:TRFO_31272"/>
<evidence type="ECO:0000256" key="1">
    <source>
        <dbReference type="SAM" id="MobiDB-lite"/>
    </source>
</evidence>
<dbReference type="Proteomes" id="UP000179807">
    <property type="component" value="Unassembled WGS sequence"/>
</dbReference>
<feature type="region of interest" description="Disordered" evidence="1">
    <location>
        <begin position="257"/>
        <end position="294"/>
    </location>
</feature>
<evidence type="ECO:0008006" key="4">
    <source>
        <dbReference type="Google" id="ProtNLM"/>
    </source>
</evidence>